<sequence>TFKVLWAKRLDRECRWDSPSASSLRAVNLSLLYDAIVEDLSTASCLLHRSSLFTEALNDRPCQIDT</sequence>
<evidence type="ECO:0000313" key="2">
    <source>
        <dbReference type="Proteomes" id="UP001266305"/>
    </source>
</evidence>
<protein>
    <submittedName>
        <fullName evidence="1">Uncharacterized protein</fullName>
    </submittedName>
</protein>
<reference evidence="1 2" key="1">
    <citation type="submission" date="2023-05" db="EMBL/GenBank/DDBJ databases">
        <title>B98-5 Cell Line De Novo Hybrid Assembly: An Optical Mapping Approach.</title>
        <authorList>
            <person name="Kananen K."/>
            <person name="Auerbach J.A."/>
            <person name="Kautto E."/>
            <person name="Blachly J.S."/>
        </authorList>
    </citation>
    <scope>NUCLEOTIDE SEQUENCE [LARGE SCALE GENOMIC DNA]</scope>
    <source>
        <strain evidence="1">B95-8</strain>
        <tissue evidence="1">Cell line</tissue>
    </source>
</reference>
<accession>A0ABQ9VV39</accession>
<dbReference type="EMBL" id="JASSZA010000004">
    <property type="protein sequence ID" value="KAK2113261.1"/>
    <property type="molecule type" value="Genomic_DNA"/>
</dbReference>
<proteinExistence type="predicted"/>
<name>A0ABQ9VV39_SAGOE</name>
<keyword evidence="2" id="KW-1185">Reference proteome</keyword>
<feature type="non-terminal residue" evidence="1">
    <location>
        <position position="1"/>
    </location>
</feature>
<comment type="caution">
    <text evidence="1">The sequence shown here is derived from an EMBL/GenBank/DDBJ whole genome shotgun (WGS) entry which is preliminary data.</text>
</comment>
<organism evidence="1 2">
    <name type="scientific">Saguinus oedipus</name>
    <name type="common">Cotton-top tamarin</name>
    <name type="synonym">Oedipomidas oedipus</name>
    <dbReference type="NCBI Taxonomy" id="9490"/>
    <lineage>
        <taxon>Eukaryota</taxon>
        <taxon>Metazoa</taxon>
        <taxon>Chordata</taxon>
        <taxon>Craniata</taxon>
        <taxon>Vertebrata</taxon>
        <taxon>Euteleostomi</taxon>
        <taxon>Mammalia</taxon>
        <taxon>Eutheria</taxon>
        <taxon>Euarchontoglires</taxon>
        <taxon>Primates</taxon>
        <taxon>Haplorrhini</taxon>
        <taxon>Platyrrhini</taxon>
        <taxon>Cebidae</taxon>
        <taxon>Callitrichinae</taxon>
        <taxon>Saguinus</taxon>
    </lineage>
</organism>
<gene>
    <name evidence="1" type="ORF">P7K49_007527</name>
</gene>
<dbReference type="Proteomes" id="UP001266305">
    <property type="component" value="Unassembled WGS sequence"/>
</dbReference>
<evidence type="ECO:0000313" key="1">
    <source>
        <dbReference type="EMBL" id="KAK2113261.1"/>
    </source>
</evidence>